<proteinExistence type="predicted"/>
<keyword evidence="3" id="KW-0067">ATP-binding</keyword>
<dbReference type="InterPro" id="IPR050173">
    <property type="entry name" value="ABC_transporter_C-like"/>
</dbReference>
<dbReference type="InterPro" id="IPR027417">
    <property type="entry name" value="P-loop_NTPase"/>
</dbReference>
<evidence type="ECO:0000256" key="4">
    <source>
        <dbReference type="ARBA" id="ARBA00022989"/>
    </source>
</evidence>
<evidence type="ECO:0000256" key="1">
    <source>
        <dbReference type="ARBA" id="ARBA00022692"/>
    </source>
</evidence>
<dbReference type="GO" id="GO:0016020">
    <property type="term" value="C:membrane"/>
    <property type="evidence" value="ECO:0007669"/>
    <property type="project" value="InterPro"/>
</dbReference>
<keyword evidence="2" id="KW-0547">Nucleotide-binding</keyword>
<dbReference type="Gene3D" id="1.20.1560.10">
    <property type="entry name" value="ABC transporter type 1, transmembrane domain"/>
    <property type="match status" value="1"/>
</dbReference>
<accession>A0A540NE49</accession>
<dbReference type="Proteomes" id="UP000315295">
    <property type="component" value="Unassembled WGS sequence"/>
</dbReference>
<dbReference type="InterPro" id="IPR036640">
    <property type="entry name" value="ABC1_TM_sf"/>
</dbReference>
<evidence type="ECO:0000256" key="3">
    <source>
        <dbReference type="ARBA" id="ARBA00022840"/>
    </source>
</evidence>
<evidence type="ECO:0000313" key="8">
    <source>
        <dbReference type="Proteomes" id="UP000315295"/>
    </source>
</evidence>
<evidence type="ECO:0000256" key="6">
    <source>
        <dbReference type="SAM" id="Phobius"/>
    </source>
</evidence>
<feature type="transmembrane region" description="Helical" evidence="6">
    <location>
        <begin position="61"/>
        <end position="83"/>
    </location>
</feature>
<dbReference type="SUPFAM" id="SSF90123">
    <property type="entry name" value="ABC transporter transmembrane region"/>
    <property type="match status" value="1"/>
</dbReference>
<keyword evidence="4 6" id="KW-1133">Transmembrane helix</keyword>
<evidence type="ECO:0000313" key="7">
    <source>
        <dbReference type="EMBL" id="TQE09301.1"/>
    </source>
</evidence>
<evidence type="ECO:0000256" key="5">
    <source>
        <dbReference type="ARBA" id="ARBA00023136"/>
    </source>
</evidence>
<dbReference type="GO" id="GO:0005524">
    <property type="term" value="F:ATP binding"/>
    <property type="evidence" value="ECO:0007669"/>
    <property type="project" value="UniProtKB-KW"/>
</dbReference>
<dbReference type="PANTHER" id="PTHR24223:SF222">
    <property type="entry name" value="OS01G0902100 PROTEIN"/>
    <property type="match status" value="1"/>
</dbReference>
<evidence type="ECO:0008006" key="9">
    <source>
        <dbReference type="Google" id="ProtNLM"/>
    </source>
</evidence>
<dbReference type="STRING" id="106549.A0A540NE49"/>
<evidence type="ECO:0000256" key="2">
    <source>
        <dbReference type="ARBA" id="ARBA00022741"/>
    </source>
</evidence>
<keyword evidence="8" id="KW-1185">Reference proteome</keyword>
<name>A0A540NE49_MALBA</name>
<dbReference type="PANTHER" id="PTHR24223">
    <property type="entry name" value="ATP-BINDING CASSETTE SUB-FAMILY C"/>
    <property type="match status" value="1"/>
</dbReference>
<keyword evidence="5 6" id="KW-0472">Membrane</keyword>
<dbReference type="GO" id="GO:0042626">
    <property type="term" value="F:ATPase-coupled transmembrane transporter activity"/>
    <property type="evidence" value="ECO:0007669"/>
    <property type="project" value="TreeGrafter"/>
</dbReference>
<organism evidence="7 8">
    <name type="scientific">Malus baccata</name>
    <name type="common">Siberian crab apple</name>
    <name type="synonym">Pyrus baccata</name>
    <dbReference type="NCBI Taxonomy" id="106549"/>
    <lineage>
        <taxon>Eukaryota</taxon>
        <taxon>Viridiplantae</taxon>
        <taxon>Streptophyta</taxon>
        <taxon>Embryophyta</taxon>
        <taxon>Tracheophyta</taxon>
        <taxon>Spermatophyta</taxon>
        <taxon>Magnoliopsida</taxon>
        <taxon>eudicotyledons</taxon>
        <taxon>Gunneridae</taxon>
        <taxon>Pentapetalae</taxon>
        <taxon>rosids</taxon>
        <taxon>fabids</taxon>
        <taxon>Rosales</taxon>
        <taxon>Rosaceae</taxon>
        <taxon>Amygdaloideae</taxon>
        <taxon>Maleae</taxon>
        <taxon>Malus</taxon>
    </lineage>
</organism>
<dbReference type="EMBL" id="VIEB01000060">
    <property type="protein sequence ID" value="TQE09301.1"/>
    <property type="molecule type" value="Genomic_DNA"/>
</dbReference>
<sequence length="205" mass="22782">MVAIQKAPILHQFSESITGAATIRCFNQEQDRFMKKVRSDFSGVAFHNYVTTKWLSVRMNFLFNLAFFIVLIVLVTLPASAIYPSLVIWNPCNVENSMISVERILEFKRIPSEAPLVIQGSRPNAGWPTEGKVELQNLQVQYHPARPMVIKGVTCTFPGNMKVGVAERTGSGMSTLIQALSRIVEPSGGKILIDRLDISKLGCKT</sequence>
<comment type="caution">
    <text evidence="7">The sequence shown here is derived from an EMBL/GenBank/DDBJ whole genome shotgun (WGS) entry which is preliminary data.</text>
</comment>
<dbReference type="SUPFAM" id="SSF52540">
    <property type="entry name" value="P-loop containing nucleoside triphosphate hydrolases"/>
    <property type="match status" value="1"/>
</dbReference>
<dbReference type="Gene3D" id="3.40.50.300">
    <property type="entry name" value="P-loop containing nucleotide triphosphate hydrolases"/>
    <property type="match status" value="1"/>
</dbReference>
<reference evidence="7 8" key="1">
    <citation type="journal article" date="2019" name="G3 (Bethesda)">
        <title>Sequencing of a Wild Apple (Malus baccata) Genome Unravels the Differences Between Cultivated and Wild Apple Species Regarding Disease Resistance and Cold Tolerance.</title>
        <authorList>
            <person name="Chen X."/>
        </authorList>
    </citation>
    <scope>NUCLEOTIDE SEQUENCE [LARGE SCALE GENOMIC DNA]</scope>
    <source>
        <strain evidence="8">cv. Shandingzi</strain>
        <tissue evidence="7">Leaves</tissue>
    </source>
</reference>
<dbReference type="AlphaFoldDB" id="A0A540NE49"/>
<gene>
    <name evidence="7" type="ORF">C1H46_005236</name>
</gene>
<keyword evidence="1 6" id="KW-0812">Transmembrane</keyword>
<protein>
    <recommendedName>
        <fullName evidence="9">ABC transporter domain-containing protein</fullName>
    </recommendedName>
</protein>